<keyword evidence="1" id="KW-0812">Transmembrane</keyword>
<dbReference type="Proteomes" id="UP000676079">
    <property type="component" value="Chromosome"/>
</dbReference>
<sequence length="155" mass="15794">MDTAPEAGRNARTGRAPLLWGSGIMIVLGVGHLALLAFVDGAVIAAWAERGLWAAVPLDLGGGAEPTAAQLQNSLTFWAGPGSFSVPLVLLGALIRHLVGRGVPVPSWVGWGTAAWCVAGGVLLVPSPYFLGAVAGLLVVLGARRDRLRESAAAA</sequence>
<evidence type="ECO:0000313" key="2">
    <source>
        <dbReference type="EMBL" id="QUX22425.1"/>
    </source>
</evidence>
<feature type="transmembrane region" description="Helical" evidence="1">
    <location>
        <begin position="113"/>
        <end position="141"/>
    </location>
</feature>
<proteinExistence type="predicted"/>
<dbReference type="EMBL" id="CP074133">
    <property type="protein sequence ID" value="QUX22425.1"/>
    <property type="molecule type" value="Genomic_DNA"/>
</dbReference>
<evidence type="ECO:0000256" key="1">
    <source>
        <dbReference type="SAM" id="Phobius"/>
    </source>
</evidence>
<dbReference type="RefSeq" id="WP_220563641.1">
    <property type="nucleotide sequence ID" value="NZ_CP074133.1"/>
</dbReference>
<dbReference type="Pfam" id="PF20064">
    <property type="entry name" value="DUF6463"/>
    <property type="match status" value="1"/>
</dbReference>
<accession>A0ABX8BJM7</accession>
<keyword evidence="1" id="KW-0472">Membrane</keyword>
<gene>
    <name evidence="2" type="ORF">KGD84_29590</name>
</gene>
<evidence type="ECO:0000313" key="3">
    <source>
        <dbReference type="Proteomes" id="UP000676079"/>
    </source>
</evidence>
<keyword evidence="3" id="KW-1185">Reference proteome</keyword>
<organism evidence="2 3">
    <name type="scientific">Nocardiopsis changdeensis</name>
    <dbReference type="NCBI Taxonomy" id="2831969"/>
    <lineage>
        <taxon>Bacteria</taxon>
        <taxon>Bacillati</taxon>
        <taxon>Actinomycetota</taxon>
        <taxon>Actinomycetes</taxon>
        <taxon>Streptosporangiales</taxon>
        <taxon>Nocardiopsidaceae</taxon>
        <taxon>Nocardiopsis</taxon>
    </lineage>
</organism>
<feature type="transmembrane region" description="Helical" evidence="1">
    <location>
        <begin position="18"/>
        <end position="48"/>
    </location>
</feature>
<name>A0ABX8BJM7_9ACTN</name>
<protein>
    <submittedName>
        <fullName evidence="2">Uncharacterized protein</fullName>
    </submittedName>
</protein>
<reference evidence="2 3" key="1">
    <citation type="submission" date="2021-05" db="EMBL/GenBank/DDBJ databases">
        <title>Direct Submission.</title>
        <authorList>
            <person name="Li K."/>
            <person name="Gao J."/>
        </authorList>
    </citation>
    <scope>NUCLEOTIDE SEQUENCE [LARGE SCALE GENOMIC DNA]</scope>
    <source>
        <strain evidence="2 3">Mg02</strain>
    </source>
</reference>
<keyword evidence="1" id="KW-1133">Transmembrane helix</keyword>
<dbReference type="InterPro" id="IPR045590">
    <property type="entry name" value="DUF6463"/>
</dbReference>